<organism evidence="3 4">
    <name type="scientific">Labrys neptuniae</name>
    <dbReference type="NCBI Taxonomy" id="376174"/>
    <lineage>
        <taxon>Bacteria</taxon>
        <taxon>Pseudomonadati</taxon>
        <taxon>Pseudomonadota</taxon>
        <taxon>Alphaproteobacteria</taxon>
        <taxon>Hyphomicrobiales</taxon>
        <taxon>Xanthobacteraceae</taxon>
        <taxon>Labrys</taxon>
    </lineage>
</organism>
<feature type="domain" description="ATP-grasp" evidence="2">
    <location>
        <begin position="340"/>
        <end position="555"/>
    </location>
</feature>
<name>A0ABV6ZBN7_9HYPH</name>
<comment type="caution">
    <text evidence="3">The sequence shown here is derived from an EMBL/GenBank/DDBJ whole genome shotgun (WGS) entry which is preliminary data.</text>
</comment>
<dbReference type="InterPro" id="IPR011761">
    <property type="entry name" value="ATP-grasp"/>
</dbReference>
<keyword evidence="1" id="KW-0547">Nucleotide-binding</keyword>
<dbReference type="SUPFAM" id="SSF48452">
    <property type="entry name" value="TPR-like"/>
    <property type="match status" value="1"/>
</dbReference>
<proteinExistence type="predicted"/>
<evidence type="ECO:0000259" key="2">
    <source>
        <dbReference type="PROSITE" id="PS50975"/>
    </source>
</evidence>
<keyword evidence="1" id="KW-0067">ATP-binding</keyword>
<dbReference type="EMBL" id="JBHGPK010000002">
    <property type="protein sequence ID" value="MFC2249597.1"/>
    <property type="molecule type" value="Genomic_DNA"/>
</dbReference>
<evidence type="ECO:0000313" key="3">
    <source>
        <dbReference type="EMBL" id="MFC2249597.1"/>
    </source>
</evidence>
<dbReference type="Proteomes" id="UP001595190">
    <property type="component" value="Unassembled WGS sequence"/>
</dbReference>
<reference evidence="3 4" key="1">
    <citation type="submission" date="2024-09" db="EMBL/GenBank/DDBJ databases">
        <title>Description of Labrys sedimenti sp. nov., isolated from a diclofenac-degrading enrichment culture, and genome-based reclassification of Labrys portucalensis as a later heterotypic synonym of Labrys neptuniae.</title>
        <authorList>
            <person name="Tancsics A."/>
            <person name="Csepanyi A."/>
        </authorList>
    </citation>
    <scope>NUCLEOTIDE SEQUENCE [LARGE SCALE GENOMIC DNA]</scope>
    <source>
        <strain evidence="3 4">LMG 23412</strain>
    </source>
</reference>
<protein>
    <recommendedName>
        <fullName evidence="2">ATP-grasp domain-containing protein</fullName>
    </recommendedName>
</protein>
<dbReference type="RefSeq" id="WP_394309700.1">
    <property type="nucleotide sequence ID" value="NZ_JBHGPK010000002.1"/>
</dbReference>
<dbReference type="SUPFAM" id="SSF56059">
    <property type="entry name" value="Glutathione synthetase ATP-binding domain-like"/>
    <property type="match status" value="1"/>
</dbReference>
<dbReference type="PROSITE" id="PS50975">
    <property type="entry name" value="ATP_GRASP"/>
    <property type="match status" value="1"/>
</dbReference>
<dbReference type="Gene3D" id="1.25.40.10">
    <property type="entry name" value="Tetratricopeptide repeat domain"/>
    <property type="match status" value="1"/>
</dbReference>
<evidence type="ECO:0000313" key="4">
    <source>
        <dbReference type="Proteomes" id="UP001595190"/>
    </source>
</evidence>
<evidence type="ECO:0000256" key="1">
    <source>
        <dbReference type="PROSITE-ProRule" id="PRU00409"/>
    </source>
</evidence>
<sequence>MSTPFQVSRDQAVALHRNGHIGQAISAYVELLKQQPDSADLLGLLGVAKEQGGAPEEAERLLRLSLRDRTTVPLAYRNLNNLLGLLIESGRQEDAKAAAEAYLPSAWPSGQIPDAVERDTIISLVRAIKDAGLGDLALATGLPHLSTMGEDVEFALSIAELQYEGGQKDEASRVLNRDFGVGEDLPNLHAARAALAHERGDLDACEQHSRHFVTSMPALLAEISPSQQFVLAVFNKGPQLITDFRSHHDHHYGNNFPSQLSNVLADRFRFISILTDSPNAIAALRDMPRPALALNNFVNAEQLMVGETLEHACALEDSLGIKVINHPRLAVQTTRQKNSERFADIPGIIFPKTLRYYNNEARSGEIIKDIENHYSYPVIIRTVFQQMGMGTWLVANRQELHVVLTRLGGIQFYAISYIQARHNNGYYRSLRAAFVNGRPLIIRADYSPTWNVRARRAPARQEFYREHLQLLQRANVMVLNPEAELGKGLFDKLDMIGRLIPLDIFGMDFDVTNEGNLLIFEANATMNLLSTSPDGLEYPQETEKSLCTIIEQYFLEYA</sequence>
<accession>A0ABV6ZBN7</accession>
<gene>
    <name evidence="3" type="ORF">ACETRX_08235</name>
</gene>
<dbReference type="InterPro" id="IPR011990">
    <property type="entry name" value="TPR-like_helical_dom_sf"/>
</dbReference>